<comment type="function">
    <text evidence="9">Catalyzes the ATP-dependent phosphorylation of N-acetyl-L-glutamate.</text>
</comment>
<evidence type="ECO:0000313" key="11">
    <source>
        <dbReference type="EMBL" id="NHQ74634.1"/>
    </source>
</evidence>
<evidence type="ECO:0000256" key="9">
    <source>
        <dbReference type="HAMAP-Rule" id="MF_00082"/>
    </source>
</evidence>
<dbReference type="HAMAP" id="MF_00082">
    <property type="entry name" value="ArgB"/>
    <property type="match status" value="1"/>
</dbReference>
<dbReference type="SUPFAM" id="SSF53633">
    <property type="entry name" value="Carbamate kinase-like"/>
    <property type="match status" value="1"/>
</dbReference>
<dbReference type="PANTHER" id="PTHR23342:SF0">
    <property type="entry name" value="N-ACETYLGLUTAMATE SYNTHASE, MITOCHONDRIAL"/>
    <property type="match status" value="1"/>
</dbReference>
<evidence type="ECO:0000256" key="1">
    <source>
        <dbReference type="ARBA" id="ARBA00004828"/>
    </source>
</evidence>
<organism evidence="11 12">
    <name type="scientific">Roseovarius gahaiensis</name>
    <dbReference type="NCBI Taxonomy" id="2716691"/>
    <lineage>
        <taxon>Bacteria</taxon>
        <taxon>Pseudomonadati</taxon>
        <taxon>Pseudomonadota</taxon>
        <taxon>Alphaproteobacteria</taxon>
        <taxon>Rhodobacterales</taxon>
        <taxon>Roseobacteraceae</taxon>
        <taxon>Roseovarius</taxon>
    </lineage>
</organism>
<dbReference type="FunFam" id="3.40.1160.10:FF:000004">
    <property type="entry name" value="Acetylglutamate kinase"/>
    <property type="match status" value="1"/>
</dbReference>
<evidence type="ECO:0000256" key="6">
    <source>
        <dbReference type="ARBA" id="ARBA00022777"/>
    </source>
</evidence>
<dbReference type="InterPro" id="IPR041727">
    <property type="entry name" value="NAGK-C"/>
</dbReference>
<dbReference type="InterPro" id="IPR037528">
    <property type="entry name" value="ArgB"/>
</dbReference>
<dbReference type="GO" id="GO:0042450">
    <property type="term" value="P:L-arginine biosynthetic process via ornithine"/>
    <property type="evidence" value="ECO:0007669"/>
    <property type="project" value="UniProtKB-UniRule"/>
</dbReference>
<dbReference type="PIRSF" id="PIRSF000728">
    <property type="entry name" value="NAGK"/>
    <property type="match status" value="1"/>
</dbReference>
<dbReference type="Pfam" id="PF00696">
    <property type="entry name" value="AA_kinase"/>
    <property type="match status" value="1"/>
</dbReference>
<keyword evidence="12" id="KW-1185">Reference proteome</keyword>
<dbReference type="PANTHER" id="PTHR23342">
    <property type="entry name" value="N-ACETYLGLUTAMATE SYNTHASE"/>
    <property type="match status" value="1"/>
</dbReference>
<feature type="domain" description="Aspartate/glutamate/uridylate kinase" evidence="10">
    <location>
        <begin position="31"/>
        <end position="262"/>
    </location>
</feature>
<dbReference type="InterPro" id="IPR001048">
    <property type="entry name" value="Asp/Glu/Uridylate_kinase"/>
</dbReference>
<name>A0A967BCL2_9RHOB</name>
<keyword evidence="7 9" id="KW-0067">ATP-binding</keyword>
<keyword evidence="5 9" id="KW-0547">Nucleotide-binding</keyword>
<evidence type="ECO:0000256" key="7">
    <source>
        <dbReference type="ARBA" id="ARBA00022840"/>
    </source>
</evidence>
<dbReference type="RefSeq" id="WP_167196217.1">
    <property type="nucleotide sequence ID" value="NZ_JAAORB010000014.1"/>
</dbReference>
<dbReference type="InterPro" id="IPR001057">
    <property type="entry name" value="Glu/AcGlu_kinase"/>
</dbReference>
<dbReference type="Gene3D" id="3.40.1160.10">
    <property type="entry name" value="Acetylglutamate kinase-like"/>
    <property type="match status" value="1"/>
</dbReference>
<dbReference type="NCBIfam" id="TIGR00761">
    <property type="entry name" value="argB"/>
    <property type="match status" value="1"/>
</dbReference>
<sequence length="287" mass="30323">MKKREMNRDWIATARTLSEALPYLQRYDGAVVVIKFGGHAMGSDEAMETFARDVVLLRQVGVNPVIVHGGGPMINEMLEKLNIKSDFVGGKRVTDAATMEVVEMVLSGRVNKRIVQAINAQGGRAVGLSGKDANLIKCEPADPALGLVGHPSQVDPAILHTLFRDDAIPVIAPLGTGHDGETYNINGDTAAGAVAAALKADRLLLLTDIDGVRDASGEVVTELTDDQIREMTMNGTIAGGMIPKTETALAAIEGGVRAVVILDGRAPNAVLLELYTEHGAGSLIRSK</sequence>
<evidence type="ECO:0000256" key="5">
    <source>
        <dbReference type="ARBA" id="ARBA00022741"/>
    </source>
</evidence>
<accession>A0A967BCL2</accession>
<feature type="site" description="Transition state stabilizer" evidence="9">
    <location>
        <position position="35"/>
    </location>
</feature>
<evidence type="ECO:0000256" key="4">
    <source>
        <dbReference type="ARBA" id="ARBA00022679"/>
    </source>
</evidence>
<dbReference type="GO" id="GO:0003991">
    <property type="term" value="F:acetylglutamate kinase activity"/>
    <property type="evidence" value="ECO:0007669"/>
    <property type="project" value="UniProtKB-UniRule"/>
</dbReference>
<dbReference type="Proteomes" id="UP000639775">
    <property type="component" value="Unassembled WGS sequence"/>
</dbReference>
<keyword evidence="6 9" id="KW-0418">Kinase</keyword>
<dbReference type="AlphaFoldDB" id="A0A967BCL2"/>
<protein>
    <recommendedName>
        <fullName evidence="9">Acetylglutamate kinase</fullName>
        <ecNumber evidence="9">2.7.2.8</ecNumber>
    </recommendedName>
    <alternativeName>
        <fullName evidence="9">N-acetyl-L-glutamate 5-phosphotransferase</fullName>
    </alternativeName>
    <alternativeName>
        <fullName evidence="9">NAG kinase</fullName>
        <shortName evidence="9">NAGK</shortName>
    </alternativeName>
</protein>
<feature type="binding site" evidence="9">
    <location>
        <position position="184"/>
    </location>
    <ligand>
        <name>substrate</name>
    </ligand>
</feature>
<keyword evidence="4 9" id="KW-0808">Transferase</keyword>
<dbReference type="EC" id="2.7.2.8" evidence="9"/>
<evidence type="ECO:0000256" key="3">
    <source>
        <dbReference type="ARBA" id="ARBA00022605"/>
    </source>
</evidence>
<keyword evidence="2 9" id="KW-0055">Arginine biosynthesis</keyword>
<comment type="subcellular location">
    <subcellularLocation>
        <location evidence="9">Cytoplasm</location>
    </subcellularLocation>
</comment>
<comment type="catalytic activity">
    <reaction evidence="8 9">
        <text>N-acetyl-L-glutamate + ATP = N-acetyl-L-glutamyl 5-phosphate + ADP</text>
        <dbReference type="Rhea" id="RHEA:14629"/>
        <dbReference type="ChEBI" id="CHEBI:30616"/>
        <dbReference type="ChEBI" id="CHEBI:44337"/>
        <dbReference type="ChEBI" id="CHEBI:57936"/>
        <dbReference type="ChEBI" id="CHEBI:456216"/>
        <dbReference type="EC" id="2.7.2.8"/>
    </reaction>
</comment>
<evidence type="ECO:0000256" key="2">
    <source>
        <dbReference type="ARBA" id="ARBA00022571"/>
    </source>
</evidence>
<dbReference type="InterPro" id="IPR036393">
    <property type="entry name" value="AceGlu_kinase-like_sf"/>
</dbReference>
<dbReference type="InterPro" id="IPR004662">
    <property type="entry name" value="AcgluKinase_fam"/>
</dbReference>
<feature type="binding site" evidence="9">
    <location>
        <begin position="70"/>
        <end position="71"/>
    </location>
    <ligand>
        <name>substrate</name>
    </ligand>
</feature>
<gene>
    <name evidence="9 11" type="primary">argB</name>
    <name evidence="11" type="ORF">HAT86_09175</name>
</gene>
<comment type="caution">
    <text evidence="11">The sequence shown here is derived from an EMBL/GenBank/DDBJ whole genome shotgun (WGS) entry which is preliminary data.</text>
</comment>
<keyword evidence="3 9" id="KW-0028">Amino-acid biosynthesis</keyword>
<dbReference type="GO" id="GO:0005524">
    <property type="term" value="F:ATP binding"/>
    <property type="evidence" value="ECO:0007669"/>
    <property type="project" value="UniProtKB-UniRule"/>
</dbReference>
<proteinExistence type="inferred from homology"/>
<keyword evidence="9" id="KW-0963">Cytoplasm</keyword>
<comment type="similarity">
    <text evidence="9">Belongs to the acetylglutamate kinase family. ArgB subfamily.</text>
</comment>
<comment type="pathway">
    <text evidence="1 9">Amino-acid biosynthesis; L-arginine biosynthesis; N(2)-acetyl-L-ornithine from L-glutamate: step 2/4.</text>
</comment>
<feature type="binding site" evidence="9">
    <location>
        <position position="92"/>
    </location>
    <ligand>
        <name>substrate</name>
    </ligand>
</feature>
<dbReference type="CDD" id="cd04250">
    <property type="entry name" value="AAK_NAGK-C"/>
    <property type="match status" value="1"/>
</dbReference>
<reference evidence="11" key="1">
    <citation type="submission" date="2020-03" db="EMBL/GenBank/DDBJ databases">
        <title>Roseovarius gahaiensis sp. nov., isolated from Gahai Saline Lake, China.</title>
        <authorList>
            <person name="Sun X."/>
        </authorList>
    </citation>
    <scope>NUCLEOTIDE SEQUENCE</scope>
    <source>
        <strain evidence="11">GH877</strain>
    </source>
</reference>
<evidence type="ECO:0000313" key="12">
    <source>
        <dbReference type="Proteomes" id="UP000639775"/>
    </source>
</evidence>
<dbReference type="PRINTS" id="PR00474">
    <property type="entry name" value="GLU5KINASE"/>
</dbReference>
<dbReference type="GO" id="GO:0005737">
    <property type="term" value="C:cytoplasm"/>
    <property type="evidence" value="ECO:0007669"/>
    <property type="project" value="UniProtKB-SubCell"/>
</dbReference>
<evidence type="ECO:0000259" key="10">
    <source>
        <dbReference type="Pfam" id="PF00696"/>
    </source>
</evidence>
<evidence type="ECO:0000256" key="8">
    <source>
        <dbReference type="ARBA" id="ARBA00048141"/>
    </source>
</evidence>
<dbReference type="EMBL" id="JAAORB010000014">
    <property type="protein sequence ID" value="NHQ74634.1"/>
    <property type="molecule type" value="Genomic_DNA"/>
</dbReference>
<feature type="site" description="Transition state stabilizer" evidence="9">
    <location>
        <position position="244"/>
    </location>
</feature>